<keyword evidence="2" id="KW-1185">Reference proteome</keyword>
<evidence type="ECO:0000313" key="1">
    <source>
        <dbReference type="EMBL" id="KAJ9089303.1"/>
    </source>
</evidence>
<organism evidence="1 2">
    <name type="scientific">Entomophthora muscae</name>
    <dbReference type="NCBI Taxonomy" id="34485"/>
    <lineage>
        <taxon>Eukaryota</taxon>
        <taxon>Fungi</taxon>
        <taxon>Fungi incertae sedis</taxon>
        <taxon>Zoopagomycota</taxon>
        <taxon>Entomophthoromycotina</taxon>
        <taxon>Entomophthoromycetes</taxon>
        <taxon>Entomophthorales</taxon>
        <taxon>Entomophthoraceae</taxon>
        <taxon>Entomophthora</taxon>
    </lineage>
</organism>
<dbReference type="Proteomes" id="UP001165960">
    <property type="component" value="Unassembled WGS sequence"/>
</dbReference>
<name>A0ACC2UQI6_9FUNG</name>
<gene>
    <name evidence="1" type="ORF">DSO57_1014257</name>
</gene>
<accession>A0ACC2UQI6</accession>
<dbReference type="EMBL" id="QTSX02000054">
    <property type="protein sequence ID" value="KAJ9089303.1"/>
    <property type="molecule type" value="Genomic_DNA"/>
</dbReference>
<reference evidence="1" key="1">
    <citation type="submission" date="2022-04" db="EMBL/GenBank/DDBJ databases">
        <title>Genome of the entomopathogenic fungus Entomophthora muscae.</title>
        <authorList>
            <person name="Elya C."/>
            <person name="Lovett B.R."/>
            <person name="Lee E."/>
            <person name="Macias A.M."/>
            <person name="Hajek A.E."/>
            <person name="De Bivort B.L."/>
            <person name="Kasson M.T."/>
            <person name="De Fine Licht H.H."/>
            <person name="Stajich J.E."/>
        </authorList>
    </citation>
    <scope>NUCLEOTIDE SEQUENCE</scope>
    <source>
        <strain evidence="1">Berkeley</strain>
    </source>
</reference>
<evidence type="ECO:0000313" key="2">
    <source>
        <dbReference type="Proteomes" id="UP001165960"/>
    </source>
</evidence>
<sequence>MSDEDKRLFYCLSHKAQHALIHGTQDGDNESIFTGLDGLTCVEEQQGSNPLKTLTLDVFKRQQPIVPQEL</sequence>
<proteinExistence type="predicted"/>
<protein>
    <submittedName>
        <fullName evidence="1">Uncharacterized protein</fullName>
    </submittedName>
</protein>
<comment type="caution">
    <text evidence="1">The sequence shown here is derived from an EMBL/GenBank/DDBJ whole genome shotgun (WGS) entry which is preliminary data.</text>
</comment>